<evidence type="ECO:0000313" key="1">
    <source>
        <dbReference type="EMBL" id="BAC18545.1"/>
    </source>
</evidence>
<protein>
    <recommendedName>
        <fullName evidence="3">YbjN domain-containing protein</fullName>
    </recommendedName>
</protein>
<dbReference type="EMBL" id="BA000035">
    <property type="protein sequence ID" value="BAC18545.1"/>
    <property type="molecule type" value="Genomic_DNA"/>
</dbReference>
<dbReference type="Pfam" id="PF10722">
    <property type="entry name" value="YbjN"/>
    <property type="match status" value="1"/>
</dbReference>
<dbReference type="InterPro" id="IPR019660">
    <property type="entry name" value="Put_sensory_transdc_reg_YbjN"/>
</dbReference>
<dbReference type="KEGG" id="cef:CE1735"/>
<dbReference type="Proteomes" id="UP000001409">
    <property type="component" value="Chromosome"/>
</dbReference>
<accession>Q8FT36</accession>
<keyword evidence="2" id="KW-1185">Reference proteome</keyword>
<dbReference type="eggNOG" id="ENOG5030RPI">
    <property type="taxonomic scope" value="Bacteria"/>
</dbReference>
<reference evidence="1 2" key="1">
    <citation type="journal article" date="2003" name="Genome Res.">
        <title>Comparative complete genome sequence analysis of the amino acid replacements responsible for the thermostability of Corynebacterium efficiens.</title>
        <authorList>
            <person name="Nishio Y."/>
            <person name="Nakamura Y."/>
            <person name="Kawarabayasi Y."/>
            <person name="Usuda Y."/>
            <person name="Kimura E."/>
            <person name="Sugimoto S."/>
            <person name="Matsui K."/>
            <person name="Yamagishi A."/>
            <person name="Kikuchi H."/>
            <person name="Ikeo K."/>
            <person name="Gojobori T."/>
        </authorList>
    </citation>
    <scope>NUCLEOTIDE SEQUENCE [LARGE SCALE GENOMIC DNA]</scope>
    <source>
        <strain evidence="2">DSM 44549 / YS-314 / AJ 12310 / JCM 11189 / NBRC 100395</strain>
    </source>
</reference>
<evidence type="ECO:0000313" key="2">
    <source>
        <dbReference type="Proteomes" id="UP000001409"/>
    </source>
</evidence>
<dbReference type="HOGENOM" id="CLU_136079_0_0_11"/>
<proteinExistence type="predicted"/>
<sequence length="158" mass="16892">MSPGRMTTMTSTNTPRPIAVTLDRVVAIMREFGIELSVADSQGKNASVATANLNGYPVMFALLDSVLIVRTDKATDTTIADGDPRWHLGCNQVNCFNFAAKAVVMDRTDKAVVRAEKDIPIAAGLNDIQLSAMLKNAIDHVLAIQDAVEKAAGDYTIG</sequence>
<name>Q8FT36_COREF</name>
<dbReference type="AlphaFoldDB" id="Q8FT36"/>
<evidence type="ECO:0008006" key="3">
    <source>
        <dbReference type="Google" id="ProtNLM"/>
    </source>
</evidence>
<organism evidence="1 2">
    <name type="scientific">Corynebacterium efficiens (strain DSM 44549 / YS-314 / AJ 12310 / JCM 11189 / NBRC 100395)</name>
    <dbReference type="NCBI Taxonomy" id="196164"/>
    <lineage>
        <taxon>Bacteria</taxon>
        <taxon>Bacillati</taxon>
        <taxon>Actinomycetota</taxon>
        <taxon>Actinomycetes</taxon>
        <taxon>Mycobacteriales</taxon>
        <taxon>Corynebacteriaceae</taxon>
        <taxon>Corynebacterium</taxon>
    </lineage>
</organism>